<feature type="chain" id="PRO_5003375900" evidence="1">
    <location>
        <begin position="25"/>
        <end position="84"/>
    </location>
</feature>
<dbReference type="EMBL" id="GL945428">
    <property type="protein sequence ID" value="EGO30346.1"/>
    <property type="molecule type" value="Genomic_DNA"/>
</dbReference>
<dbReference type="OrthoDB" id="2687513at2759"/>
<dbReference type="HOGENOM" id="CLU_2528847_0_0_1"/>
<dbReference type="KEGG" id="sla:SERLADRAFT_431878"/>
<name>F8NDR2_SERL9</name>
<keyword evidence="1" id="KW-0732">Signal</keyword>
<evidence type="ECO:0000313" key="2">
    <source>
        <dbReference type="EMBL" id="EGO30346.1"/>
    </source>
</evidence>
<dbReference type="Proteomes" id="UP000008064">
    <property type="component" value="Unassembled WGS sequence"/>
</dbReference>
<dbReference type="InterPro" id="IPR027417">
    <property type="entry name" value="P-loop_NTPase"/>
</dbReference>
<gene>
    <name evidence="2" type="ORF">SERLADRAFT_431878</name>
</gene>
<sequence length="84" mass="9220">MGVLPRNRVIIMITPLIALGDTQAAEMCSLNIKAVAVHSNSIQTACEEGHNLLDEIWQCQWLVSIWSPEKLHAAEANVALQDPT</sequence>
<dbReference type="RefSeq" id="XP_007312230.1">
    <property type="nucleotide sequence ID" value="XM_007312168.1"/>
</dbReference>
<dbReference type="AlphaFoldDB" id="F8NDR2"/>
<reference evidence="2" key="1">
    <citation type="submission" date="2011-04" db="EMBL/GenBank/DDBJ databases">
        <title>Evolution of plant cell wall degrading machinery underlies the functional diversity of forest fungi.</title>
        <authorList>
            <consortium name="US DOE Joint Genome Institute (JGI-PGF)"/>
            <person name="Eastwood D.C."/>
            <person name="Floudas D."/>
            <person name="Binder M."/>
            <person name="Majcherczyk A."/>
            <person name="Schneider P."/>
            <person name="Aerts A."/>
            <person name="Asiegbu F.O."/>
            <person name="Baker S.E."/>
            <person name="Barry K."/>
            <person name="Bendiksby M."/>
            <person name="Blumentritt M."/>
            <person name="Coutinho P.M."/>
            <person name="Cullen D."/>
            <person name="Cullen D."/>
            <person name="Gathman A."/>
            <person name="Goodell B."/>
            <person name="Henrissat B."/>
            <person name="Ihrmark K."/>
            <person name="Kauserud H."/>
            <person name="Kohler A."/>
            <person name="LaButti K."/>
            <person name="Lapidus A."/>
            <person name="Lavin J.L."/>
            <person name="Lee Y.-H."/>
            <person name="Lindquist E."/>
            <person name="Lilly W."/>
            <person name="Lucas S."/>
            <person name="Morin E."/>
            <person name="Murat C."/>
            <person name="Oguiza J.A."/>
            <person name="Park J."/>
            <person name="Pisabarro A.G."/>
            <person name="Riley R."/>
            <person name="Rosling A."/>
            <person name="Salamov A."/>
            <person name="Schmidt O."/>
            <person name="Schmutz J."/>
            <person name="Skrede I."/>
            <person name="Stenlid J."/>
            <person name="Wiebenga A."/>
            <person name="Xie X."/>
            <person name="Kues U."/>
            <person name="Hibbett D.S."/>
            <person name="Hoffmeister D."/>
            <person name="Hogberg N."/>
            <person name="Martin F."/>
            <person name="Grigoriev I.V."/>
            <person name="Watkinson S.C."/>
        </authorList>
    </citation>
    <scope>NUCLEOTIDE SEQUENCE</scope>
    <source>
        <strain evidence="2">S7.9</strain>
    </source>
</reference>
<dbReference type="Gene3D" id="3.40.50.300">
    <property type="entry name" value="P-loop containing nucleotide triphosphate hydrolases"/>
    <property type="match status" value="1"/>
</dbReference>
<organism>
    <name type="scientific">Serpula lacrymans var. lacrymans (strain S7.9)</name>
    <name type="common">Dry rot fungus</name>
    <dbReference type="NCBI Taxonomy" id="578457"/>
    <lineage>
        <taxon>Eukaryota</taxon>
        <taxon>Fungi</taxon>
        <taxon>Dikarya</taxon>
        <taxon>Basidiomycota</taxon>
        <taxon>Agaricomycotina</taxon>
        <taxon>Agaricomycetes</taxon>
        <taxon>Agaricomycetidae</taxon>
        <taxon>Boletales</taxon>
        <taxon>Coniophorineae</taxon>
        <taxon>Serpulaceae</taxon>
        <taxon>Serpula</taxon>
    </lineage>
</organism>
<feature type="signal peptide" evidence="1">
    <location>
        <begin position="1"/>
        <end position="24"/>
    </location>
</feature>
<accession>F8NDR2</accession>
<dbReference type="GeneID" id="18813846"/>
<proteinExistence type="predicted"/>
<protein>
    <submittedName>
        <fullName evidence="2">Uncharacterized protein</fullName>
    </submittedName>
</protein>
<evidence type="ECO:0000256" key="1">
    <source>
        <dbReference type="SAM" id="SignalP"/>
    </source>
</evidence>